<dbReference type="Proteomes" id="UP000051576">
    <property type="component" value="Unassembled WGS sequence"/>
</dbReference>
<name>A0A0R2CMP7_9LACO</name>
<reference evidence="2 3" key="1">
    <citation type="journal article" date="2015" name="Genome Announc.">
        <title>Expanding the biotechnology potential of lactobacilli through comparative genomics of 213 strains and associated genera.</title>
        <authorList>
            <person name="Sun Z."/>
            <person name="Harris H.M."/>
            <person name="McCann A."/>
            <person name="Guo C."/>
            <person name="Argimon S."/>
            <person name="Zhang W."/>
            <person name="Yang X."/>
            <person name="Jeffery I.B."/>
            <person name="Cooney J.C."/>
            <person name="Kagawa T.F."/>
            <person name="Liu W."/>
            <person name="Song Y."/>
            <person name="Salvetti E."/>
            <person name="Wrobel A."/>
            <person name="Rasinkangas P."/>
            <person name="Parkhill J."/>
            <person name="Rea M.C."/>
            <person name="O'Sullivan O."/>
            <person name="Ritari J."/>
            <person name="Douillard F.P."/>
            <person name="Paul Ross R."/>
            <person name="Yang R."/>
            <person name="Briner A.E."/>
            <person name="Felis G.E."/>
            <person name="de Vos W.M."/>
            <person name="Barrangou R."/>
            <person name="Klaenhammer T.R."/>
            <person name="Caufield P.W."/>
            <person name="Cui Y."/>
            <person name="Zhang H."/>
            <person name="O'Toole P.W."/>
        </authorList>
    </citation>
    <scope>NUCLEOTIDE SEQUENCE [LARGE SCALE GENOMIC DNA]</scope>
    <source>
        <strain evidence="2 3">DSM 20605</strain>
    </source>
</reference>
<feature type="domain" description="Gfo/Idh/MocA-like oxidoreductase N-terminal" evidence="1">
    <location>
        <begin position="2"/>
        <end position="120"/>
    </location>
</feature>
<dbReference type="RefSeq" id="WP_010580459.1">
    <property type="nucleotide sequence ID" value="NZ_AHYZ01000080.1"/>
</dbReference>
<dbReference type="EMBL" id="AYYX01000003">
    <property type="protein sequence ID" value="KRM89596.1"/>
    <property type="molecule type" value="Genomic_DNA"/>
</dbReference>
<gene>
    <name evidence="2" type="ORF">FD21_GL001104</name>
</gene>
<proteinExistence type="predicted"/>
<dbReference type="PANTHER" id="PTHR43708">
    <property type="entry name" value="CONSERVED EXPRESSED OXIDOREDUCTASE (EUROFUNG)"/>
    <property type="match status" value="1"/>
</dbReference>
<dbReference type="OrthoDB" id="9815825at2"/>
<organism evidence="2 3">
    <name type="scientific">Liquorilactobacillus vini DSM 20605</name>
    <dbReference type="NCBI Taxonomy" id="1133569"/>
    <lineage>
        <taxon>Bacteria</taxon>
        <taxon>Bacillati</taxon>
        <taxon>Bacillota</taxon>
        <taxon>Bacilli</taxon>
        <taxon>Lactobacillales</taxon>
        <taxon>Lactobacillaceae</taxon>
        <taxon>Liquorilactobacillus</taxon>
    </lineage>
</organism>
<dbReference type="AlphaFoldDB" id="A0A0R2CMP7"/>
<comment type="caution">
    <text evidence="2">The sequence shown here is derived from an EMBL/GenBank/DDBJ whole genome shotgun (WGS) entry which is preliminary data.</text>
</comment>
<dbReference type="Pfam" id="PF01408">
    <property type="entry name" value="GFO_IDH_MocA"/>
    <property type="match status" value="1"/>
</dbReference>
<dbReference type="eggNOG" id="COG0673">
    <property type="taxonomic scope" value="Bacteria"/>
</dbReference>
<dbReference type="GO" id="GO:0000166">
    <property type="term" value="F:nucleotide binding"/>
    <property type="evidence" value="ECO:0007669"/>
    <property type="project" value="InterPro"/>
</dbReference>
<keyword evidence="3" id="KW-1185">Reference proteome</keyword>
<dbReference type="SUPFAM" id="SSF55347">
    <property type="entry name" value="Glyceraldehyde-3-phosphate dehydrogenase-like, C-terminal domain"/>
    <property type="match status" value="1"/>
</dbReference>
<dbReference type="InterPro" id="IPR036291">
    <property type="entry name" value="NAD(P)-bd_dom_sf"/>
</dbReference>
<protein>
    <submittedName>
        <fullName evidence="2">Oxidoreductase</fullName>
    </submittedName>
</protein>
<dbReference type="Gene3D" id="3.40.50.720">
    <property type="entry name" value="NAD(P)-binding Rossmann-like Domain"/>
    <property type="match status" value="1"/>
</dbReference>
<dbReference type="SUPFAM" id="SSF51735">
    <property type="entry name" value="NAD(P)-binding Rossmann-fold domains"/>
    <property type="match status" value="1"/>
</dbReference>
<evidence type="ECO:0000313" key="2">
    <source>
        <dbReference type="EMBL" id="KRM89596.1"/>
    </source>
</evidence>
<dbReference type="Gene3D" id="3.30.360.10">
    <property type="entry name" value="Dihydrodipicolinate Reductase, domain 2"/>
    <property type="match status" value="1"/>
</dbReference>
<evidence type="ECO:0000313" key="3">
    <source>
        <dbReference type="Proteomes" id="UP000051576"/>
    </source>
</evidence>
<dbReference type="STRING" id="1133569.FD21_GL001104"/>
<dbReference type="PATRIC" id="fig|1133569.4.peg.1234"/>
<dbReference type="InterPro" id="IPR000683">
    <property type="entry name" value="Gfo/Idh/MocA-like_OxRdtase_N"/>
</dbReference>
<dbReference type="PANTHER" id="PTHR43708:SF4">
    <property type="entry name" value="OXIDOREDUCTASE YCEM-RELATED"/>
    <property type="match status" value="1"/>
</dbReference>
<sequence length="303" mass="34987">MKFGVVGIEKRALKEYLPLYFSMRDSGDFYFAVQDEKIEQALMQKYRLSHLYHNLQQLLDLGIDACFIHGSTPAHFELARKCLENGVHVFIDRPVGESLTELRQLQNLALNHRQILMLGFNRRFAPLVDDLKQVKHKRLLMITKNYNNLKLGTATAIDEIFIHLIDTAIYLIDEPIKQCNSQIRKNQNGMLDTAVMQLETEYSTAWLALDAHSNADDEQIQLTSDRGHYILNDLQELEIQNQLIKQVSTSKKWSEPAELCGFYQMVRSFIQAVESKTSTKLKQKNICLSHRLCAQMLKSAKQK</sequence>
<evidence type="ECO:0000259" key="1">
    <source>
        <dbReference type="Pfam" id="PF01408"/>
    </source>
</evidence>
<accession>A0A0R2CMP7</accession>
<dbReference type="InterPro" id="IPR051317">
    <property type="entry name" value="Gfo/Idh/MocA_oxidoreduct"/>
</dbReference>